<gene>
    <name evidence="5" type="ORF">ACFPET_15250</name>
</gene>
<protein>
    <submittedName>
        <fullName evidence="5">PP2C family protein-serine/threonine phosphatase</fullName>
        <ecNumber evidence="5">3.1.3.16</ecNumber>
    </submittedName>
</protein>
<dbReference type="InterPro" id="IPR036457">
    <property type="entry name" value="PPM-type-like_dom_sf"/>
</dbReference>
<keyword evidence="6" id="KW-1185">Reference proteome</keyword>
<feature type="region of interest" description="Disordered" evidence="2">
    <location>
        <begin position="1"/>
        <end position="33"/>
    </location>
</feature>
<dbReference type="Gene3D" id="3.60.40.10">
    <property type="entry name" value="PPM-type phosphatase domain"/>
    <property type="match status" value="1"/>
</dbReference>
<feature type="transmembrane region" description="Helical" evidence="3">
    <location>
        <begin position="130"/>
        <end position="150"/>
    </location>
</feature>
<accession>A0ABV8U1C9</accession>
<keyword evidence="1 5" id="KW-0378">Hydrolase</keyword>
<reference evidence="6" key="1">
    <citation type="journal article" date="2019" name="Int. J. Syst. Evol. Microbiol.">
        <title>The Global Catalogue of Microorganisms (GCM) 10K type strain sequencing project: providing services to taxonomists for standard genome sequencing and annotation.</title>
        <authorList>
            <consortium name="The Broad Institute Genomics Platform"/>
            <consortium name="The Broad Institute Genome Sequencing Center for Infectious Disease"/>
            <person name="Wu L."/>
            <person name="Ma J."/>
        </authorList>
    </citation>
    <scope>NUCLEOTIDE SEQUENCE [LARGE SCALE GENOMIC DNA]</scope>
    <source>
        <strain evidence="6">IBRC-M 10908</strain>
    </source>
</reference>
<organism evidence="5 6">
    <name type="scientific">Salininema proteolyticum</name>
    <dbReference type="NCBI Taxonomy" id="1607685"/>
    <lineage>
        <taxon>Bacteria</taxon>
        <taxon>Bacillati</taxon>
        <taxon>Actinomycetota</taxon>
        <taxon>Actinomycetes</taxon>
        <taxon>Glycomycetales</taxon>
        <taxon>Glycomycetaceae</taxon>
        <taxon>Salininema</taxon>
    </lineage>
</organism>
<dbReference type="InterPro" id="IPR052016">
    <property type="entry name" value="Bact_Sigma-Reg"/>
</dbReference>
<dbReference type="EC" id="3.1.3.16" evidence="5"/>
<evidence type="ECO:0000256" key="1">
    <source>
        <dbReference type="ARBA" id="ARBA00022801"/>
    </source>
</evidence>
<dbReference type="PANTHER" id="PTHR43156:SF2">
    <property type="entry name" value="STAGE II SPORULATION PROTEIN E"/>
    <property type="match status" value="1"/>
</dbReference>
<dbReference type="EMBL" id="JBHSDK010000021">
    <property type="protein sequence ID" value="MFC4336559.1"/>
    <property type="molecule type" value="Genomic_DNA"/>
</dbReference>
<keyword evidence="3" id="KW-0472">Membrane</keyword>
<proteinExistence type="predicted"/>
<evidence type="ECO:0000256" key="3">
    <source>
        <dbReference type="SAM" id="Phobius"/>
    </source>
</evidence>
<evidence type="ECO:0000259" key="4">
    <source>
        <dbReference type="SMART" id="SM00331"/>
    </source>
</evidence>
<feature type="domain" description="PPM-type phosphatase" evidence="4">
    <location>
        <begin position="183"/>
        <end position="404"/>
    </location>
</feature>
<name>A0ABV8U1C9_9ACTN</name>
<feature type="transmembrane region" description="Helical" evidence="3">
    <location>
        <begin position="88"/>
        <end position="115"/>
    </location>
</feature>
<feature type="transmembrane region" description="Helical" evidence="3">
    <location>
        <begin position="56"/>
        <end position="76"/>
    </location>
</feature>
<sequence>MRPDPRRTGRHRRQDTWRFPTTRQGHAGAPYTSTPRRYEDGDDVWTNLSHGAGPLIGLRILPLAIMALVVTVNLLFAPEVEVRYYMLAAPLLMALVNGPIVTLAVSAAVLAVYVAGEDCPVSDCEYGGTFWARVASLGGLFLLATGITWLRGRVRRRYESITAVAEKTQEAIVPEAPDRVGPFAIASVLRTPEGYANLVGGDFFAVEPYGRGIRLILGDVKGHDLATIQLTNILMGAFRERAMEESDVTEVARRLHERLSVFNGSVEPFEEYFATAVVAEFDPDAESVTLVNCGHPPPVFVGREADLVEVRPLPPLGVEHGESFCGRALRLPFRRGDMVHFYSDGMSEARNHGGEVYPMVGLMNEYLARGLVREPEPLIWFLRDQFYSHGFVIADDMSSLTIGYGNDEEEDSQ</sequence>
<keyword evidence="3" id="KW-0812">Transmembrane</keyword>
<dbReference type="SMART" id="SM00331">
    <property type="entry name" value="PP2C_SIG"/>
    <property type="match status" value="1"/>
</dbReference>
<keyword evidence="3" id="KW-1133">Transmembrane helix</keyword>
<comment type="caution">
    <text evidence="5">The sequence shown here is derived from an EMBL/GenBank/DDBJ whole genome shotgun (WGS) entry which is preliminary data.</text>
</comment>
<dbReference type="InterPro" id="IPR001932">
    <property type="entry name" value="PPM-type_phosphatase-like_dom"/>
</dbReference>
<evidence type="ECO:0000313" key="6">
    <source>
        <dbReference type="Proteomes" id="UP001595823"/>
    </source>
</evidence>
<dbReference type="Pfam" id="PF07228">
    <property type="entry name" value="SpoIIE"/>
    <property type="match status" value="1"/>
</dbReference>
<dbReference type="RefSeq" id="WP_380622616.1">
    <property type="nucleotide sequence ID" value="NZ_JBHSDK010000021.1"/>
</dbReference>
<evidence type="ECO:0000256" key="2">
    <source>
        <dbReference type="SAM" id="MobiDB-lite"/>
    </source>
</evidence>
<dbReference type="Proteomes" id="UP001595823">
    <property type="component" value="Unassembled WGS sequence"/>
</dbReference>
<dbReference type="GO" id="GO:0004722">
    <property type="term" value="F:protein serine/threonine phosphatase activity"/>
    <property type="evidence" value="ECO:0007669"/>
    <property type="project" value="UniProtKB-EC"/>
</dbReference>
<dbReference type="PANTHER" id="PTHR43156">
    <property type="entry name" value="STAGE II SPORULATION PROTEIN E-RELATED"/>
    <property type="match status" value="1"/>
</dbReference>
<evidence type="ECO:0000313" key="5">
    <source>
        <dbReference type="EMBL" id="MFC4336559.1"/>
    </source>
</evidence>